<dbReference type="RefSeq" id="WP_343129292.1">
    <property type="nucleotide sequence ID" value="NZ_JBCITK010000001.1"/>
</dbReference>
<reference evidence="2 3" key="1">
    <citation type="submission" date="2024-03" db="EMBL/GenBank/DDBJ databases">
        <title>Bacilli Hybrid Assemblies.</title>
        <authorList>
            <person name="Kovac J."/>
        </authorList>
    </citation>
    <scope>NUCLEOTIDE SEQUENCE [LARGE SCALE GENOMIC DNA]</scope>
    <source>
        <strain evidence="2 3">FSL R7-0666</strain>
    </source>
</reference>
<proteinExistence type="predicted"/>
<comment type="caution">
    <text evidence="2">The sequence shown here is derived from an EMBL/GenBank/DDBJ whole genome shotgun (WGS) entry which is preliminary data.</text>
</comment>
<name>A0ABU9VES4_9BACI</name>
<dbReference type="Proteomes" id="UP001418796">
    <property type="component" value="Unassembled WGS sequence"/>
</dbReference>
<protein>
    <submittedName>
        <fullName evidence="2">Uncharacterized protein</fullName>
    </submittedName>
</protein>
<dbReference type="EMBL" id="JBCITK010000001">
    <property type="protein sequence ID" value="MEN0642137.1"/>
    <property type="molecule type" value="Genomic_DNA"/>
</dbReference>
<evidence type="ECO:0000256" key="1">
    <source>
        <dbReference type="SAM" id="Phobius"/>
    </source>
</evidence>
<feature type="transmembrane region" description="Helical" evidence="1">
    <location>
        <begin position="42"/>
        <end position="65"/>
    </location>
</feature>
<keyword evidence="1" id="KW-0472">Membrane</keyword>
<keyword evidence="3" id="KW-1185">Reference proteome</keyword>
<gene>
    <name evidence="2" type="ORF">MKY91_03025</name>
</gene>
<organism evidence="2 3">
    <name type="scientific">Alkalicoccobacillus gibsonii</name>
    <dbReference type="NCBI Taxonomy" id="79881"/>
    <lineage>
        <taxon>Bacteria</taxon>
        <taxon>Bacillati</taxon>
        <taxon>Bacillota</taxon>
        <taxon>Bacilli</taxon>
        <taxon>Bacillales</taxon>
        <taxon>Bacillaceae</taxon>
        <taxon>Alkalicoccobacillus</taxon>
    </lineage>
</organism>
<accession>A0ABU9VES4</accession>
<sequence>MSNEQDTMLLDSEEANEVKQSLQESTHMNLTINDSQERVRPWIVQGGPIVITAIAVVTLMIYLVFKT</sequence>
<keyword evidence="1" id="KW-0812">Transmembrane</keyword>
<evidence type="ECO:0000313" key="3">
    <source>
        <dbReference type="Proteomes" id="UP001418796"/>
    </source>
</evidence>
<evidence type="ECO:0000313" key="2">
    <source>
        <dbReference type="EMBL" id="MEN0642137.1"/>
    </source>
</evidence>
<keyword evidence="1" id="KW-1133">Transmembrane helix</keyword>